<evidence type="ECO:0000313" key="2">
    <source>
        <dbReference type="Proteomes" id="UP000317318"/>
    </source>
</evidence>
<sequence>MSFKVDAFLERRRSAGWDCALPRLELNVSRELHAILFGFSENGEHNALAERFHLEPRPLPDDLSIETNVEVVEQSQRERPRQVVLPAEAWDLYRQMSRKLDPSVVASTGLPKFLEEIATALLKAEGKSPMLATSRAWMKSRATGRPFTGTRLCGSEVRSFCQRRDLRLILFSKAVPARSAACPK</sequence>
<dbReference type="EMBL" id="CP036268">
    <property type="protein sequence ID" value="QDT35838.1"/>
    <property type="molecule type" value="Genomic_DNA"/>
</dbReference>
<keyword evidence="2" id="KW-1185">Reference proteome</keyword>
<reference evidence="1 2" key="1">
    <citation type="submission" date="2019-02" db="EMBL/GenBank/DDBJ databases">
        <title>Deep-cultivation of Planctomycetes and their phenomic and genomic characterization uncovers novel biology.</title>
        <authorList>
            <person name="Wiegand S."/>
            <person name="Jogler M."/>
            <person name="Boedeker C."/>
            <person name="Pinto D."/>
            <person name="Vollmers J."/>
            <person name="Rivas-Marin E."/>
            <person name="Kohn T."/>
            <person name="Peeters S.H."/>
            <person name="Heuer A."/>
            <person name="Rast P."/>
            <person name="Oberbeckmann S."/>
            <person name="Bunk B."/>
            <person name="Jeske O."/>
            <person name="Meyerdierks A."/>
            <person name="Storesund J.E."/>
            <person name="Kallscheuer N."/>
            <person name="Luecker S."/>
            <person name="Lage O.M."/>
            <person name="Pohl T."/>
            <person name="Merkel B.J."/>
            <person name="Hornburger P."/>
            <person name="Mueller R.-W."/>
            <person name="Bruemmer F."/>
            <person name="Labrenz M."/>
            <person name="Spormann A.M."/>
            <person name="Op den Camp H."/>
            <person name="Overmann J."/>
            <person name="Amann R."/>
            <person name="Jetten M.S.M."/>
            <person name="Mascher T."/>
            <person name="Medema M.H."/>
            <person name="Devos D.P."/>
            <person name="Kaster A.-K."/>
            <person name="Ovreas L."/>
            <person name="Rohde M."/>
            <person name="Galperin M.Y."/>
            <person name="Jogler C."/>
        </authorList>
    </citation>
    <scope>NUCLEOTIDE SEQUENCE [LARGE SCALE GENOMIC DNA]</scope>
    <source>
        <strain evidence="1 2">Pan189</strain>
    </source>
</reference>
<name>A0A517QW84_9PLAN</name>
<accession>A0A517QW84</accession>
<dbReference type="KEGG" id="svp:Pan189_01910"/>
<dbReference type="Proteomes" id="UP000317318">
    <property type="component" value="Chromosome"/>
</dbReference>
<dbReference type="RefSeq" id="WP_145362104.1">
    <property type="nucleotide sequence ID" value="NZ_CP036268.1"/>
</dbReference>
<protein>
    <submittedName>
        <fullName evidence="1">Uncharacterized protein</fullName>
    </submittedName>
</protein>
<dbReference type="AlphaFoldDB" id="A0A517QW84"/>
<gene>
    <name evidence="1" type="ORF">Pan189_01910</name>
</gene>
<evidence type="ECO:0000313" key="1">
    <source>
        <dbReference type="EMBL" id="QDT35838.1"/>
    </source>
</evidence>
<proteinExistence type="predicted"/>
<organism evidence="1 2">
    <name type="scientific">Stratiformator vulcanicus</name>
    <dbReference type="NCBI Taxonomy" id="2527980"/>
    <lineage>
        <taxon>Bacteria</taxon>
        <taxon>Pseudomonadati</taxon>
        <taxon>Planctomycetota</taxon>
        <taxon>Planctomycetia</taxon>
        <taxon>Planctomycetales</taxon>
        <taxon>Planctomycetaceae</taxon>
        <taxon>Stratiformator</taxon>
    </lineage>
</organism>